<sequence length="344" mass="38195">MAAPRERPGPRSAPSLRGLPGTDRAAEFGRWKAQCLGRADLSRKGSVDEGAAGLVQLLNGREQYFTTSSCAGRIVLLDGTISFLGIAGYLEALGVPWPCPGRCRSHLRVSVRSDSVQSMETQHARELAFRFRSFAAPTPQLSRGINGFEVQKQNCCWLLVTHKPCVKDDVIVALKKANGDAILKFEPLVLHVQCRQLQDAQILHSVAIDSGFRNSGITVGKRGKTMLAVRSTHGLEVPLSHKGKLMVTEEYIDFLLKVANQKMEENKKRIERFYNCLQHALEKETITNSHAKEKIKDKSNSSYTHKKKRNPEAACGKCITEENAKECENDDDPGMSVTIFPEDY</sequence>
<keyword evidence="6" id="KW-0808">Transferase</keyword>
<evidence type="ECO:0000256" key="4">
    <source>
        <dbReference type="ARBA" id="ARBA00016536"/>
    </source>
</evidence>
<dbReference type="PANTHER" id="PTHR48418:SF1">
    <property type="entry name" value="TRNA WYBUTOSINE-SYNTHESIZING PROTEIN 3"/>
    <property type="match status" value="1"/>
</dbReference>
<keyword evidence="8" id="KW-0819">tRNA processing</keyword>
<comment type="catalytic activity">
    <reaction evidence="11">
        <text>4-demethyl-7-[(3S)-3-amino-3-carboxypropyl]wyosine(37) in tRNA(Phe) + S-adenosyl-L-methionine = 7-[(3S)-3-amino-3-carboxypropyl]wyosine(37) in tRNA(Phe) + S-adenosyl-L-homocysteine + H(+)</text>
        <dbReference type="Rhea" id="RHEA:36635"/>
        <dbReference type="Rhea" id="RHEA-COMP:10378"/>
        <dbReference type="Rhea" id="RHEA-COMP:10379"/>
        <dbReference type="ChEBI" id="CHEBI:15378"/>
        <dbReference type="ChEBI" id="CHEBI:57856"/>
        <dbReference type="ChEBI" id="CHEBI:59789"/>
        <dbReference type="ChEBI" id="CHEBI:73543"/>
        <dbReference type="ChEBI" id="CHEBI:73550"/>
        <dbReference type="EC" id="2.1.1.282"/>
    </reaction>
</comment>
<evidence type="ECO:0000256" key="5">
    <source>
        <dbReference type="ARBA" id="ARBA00022603"/>
    </source>
</evidence>
<dbReference type="RefSeq" id="XP_025873862.1">
    <property type="nucleotide sequence ID" value="XM_026018077.2"/>
</dbReference>
<name>A0A3Q7UKZ7_VULVU</name>
<dbReference type="GeneID" id="112934599"/>
<evidence type="ECO:0000256" key="9">
    <source>
        <dbReference type="ARBA" id="ARBA00025378"/>
    </source>
</evidence>
<dbReference type="GO" id="GO:0032259">
    <property type="term" value="P:methylation"/>
    <property type="evidence" value="ECO:0007669"/>
    <property type="project" value="UniProtKB-KW"/>
</dbReference>
<dbReference type="UniPathway" id="UPA00375"/>
<keyword evidence="5" id="KW-0489">Methyltransferase</keyword>
<keyword evidence="14" id="KW-1185">Reference proteome</keyword>
<organism evidence="14 15">
    <name type="scientific">Vulpes vulpes</name>
    <name type="common">Red fox</name>
    <dbReference type="NCBI Taxonomy" id="9627"/>
    <lineage>
        <taxon>Eukaryota</taxon>
        <taxon>Metazoa</taxon>
        <taxon>Chordata</taxon>
        <taxon>Craniata</taxon>
        <taxon>Vertebrata</taxon>
        <taxon>Euteleostomi</taxon>
        <taxon>Mammalia</taxon>
        <taxon>Eutheria</taxon>
        <taxon>Laurasiatheria</taxon>
        <taxon>Carnivora</taxon>
        <taxon>Caniformia</taxon>
        <taxon>Canidae</taxon>
        <taxon>Vulpes</taxon>
    </lineage>
</organism>
<dbReference type="PANTHER" id="PTHR48418">
    <property type="entry name" value="TRNA WYBUTOSINE-SYNTHESIZING PROTEIN 3"/>
    <property type="match status" value="1"/>
</dbReference>
<evidence type="ECO:0000256" key="1">
    <source>
        <dbReference type="ARBA" id="ARBA00004797"/>
    </source>
</evidence>
<comment type="pathway">
    <text evidence="1">tRNA modification; wybutosine-tRNA(Phe) biosynthesis.</text>
</comment>
<proteinExistence type="inferred from homology"/>
<protein>
    <recommendedName>
        <fullName evidence="4">tRNA wybutosine-synthesizing protein 3 homolog</fullName>
        <ecNumber evidence="3">2.1.1.282</ecNumber>
    </recommendedName>
    <alternativeName>
        <fullName evidence="10">tRNA(Phe) 7-((3-amino-3-carboxypropyl)-4-demethylwyosine(37)-N(4))-methyltransferase</fullName>
    </alternativeName>
</protein>
<dbReference type="FunFam" id="3.30.1960.10:FF:000001">
    <property type="entry name" value="tRNA wybutosine-synthesizing protein 3 homolog"/>
    <property type="match status" value="1"/>
</dbReference>
<keyword evidence="7" id="KW-0949">S-adenosyl-L-methionine</keyword>
<feature type="domain" description="tRNA wybutosine-synthesizing protein" evidence="13">
    <location>
        <begin position="32"/>
        <end position="278"/>
    </location>
</feature>
<evidence type="ECO:0000256" key="7">
    <source>
        <dbReference type="ARBA" id="ARBA00022691"/>
    </source>
</evidence>
<evidence type="ECO:0000259" key="13">
    <source>
        <dbReference type="Pfam" id="PF02676"/>
    </source>
</evidence>
<dbReference type="Proteomes" id="UP001652641">
    <property type="component" value="Chromosome 3"/>
</dbReference>
<evidence type="ECO:0000256" key="2">
    <source>
        <dbReference type="ARBA" id="ARBA00008569"/>
    </source>
</evidence>
<feature type="region of interest" description="Disordered" evidence="12">
    <location>
        <begin position="1"/>
        <end position="22"/>
    </location>
</feature>
<feature type="region of interest" description="Disordered" evidence="12">
    <location>
        <begin position="292"/>
        <end position="312"/>
    </location>
</feature>
<evidence type="ECO:0000313" key="14">
    <source>
        <dbReference type="Proteomes" id="UP001652641"/>
    </source>
</evidence>
<dbReference type="CTD" id="127253"/>
<evidence type="ECO:0000256" key="12">
    <source>
        <dbReference type="SAM" id="MobiDB-lite"/>
    </source>
</evidence>
<comment type="similarity">
    <text evidence="2">Belongs to the TYW3 family.</text>
</comment>
<accession>A0A3Q7UKZ7</accession>
<dbReference type="EC" id="2.1.1.282" evidence="3"/>
<comment type="function">
    <text evidence="9">Probable S-adenosyl-L-methionine-dependent methyltransferase that acts as a component of the wybutosine biosynthesis pathway. Wybutosine is a hyper modified guanosine with a tricyclic base found at the 3'-position adjacent to the anticodon of eukaryotic phenylalanine tRNA.</text>
</comment>
<dbReference type="Gene3D" id="3.30.1960.10">
    <property type="entry name" value="tRNA wybutosine-synthesizing-like"/>
    <property type="match status" value="2"/>
</dbReference>
<dbReference type="AlphaFoldDB" id="A0A3Q7UKZ7"/>
<dbReference type="SUPFAM" id="SSF111278">
    <property type="entry name" value="SSo0622-like"/>
    <property type="match status" value="1"/>
</dbReference>
<dbReference type="InterPro" id="IPR003827">
    <property type="entry name" value="tRNA_yW-synthesising"/>
</dbReference>
<reference evidence="15" key="2">
    <citation type="submission" date="2025-08" db="UniProtKB">
        <authorList>
            <consortium name="RefSeq"/>
        </authorList>
    </citation>
    <scope>IDENTIFICATION</scope>
    <source>
        <tissue evidence="15">Cell line</tissue>
    </source>
</reference>
<evidence type="ECO:0000256" key="3">
    <source>
        <dbReference type="ARBA" id="ARBA00012750"/>
    </source>
</evidence>
<evidence type="ECO:0000256" key="8">
    <source>
        <dbReference type="ARBA" id="ARBA00022694"/>
    </source>
</evidence>
<dbReference type="InterPro" id="IPR036602">
    <property type="entry name" value="tRNA_yW-synthesising-like_sf"/>
</dbReference>
<dbReference type="GO" id="GO:0008168">
    <property type="term" value="F:methyltransferase activity"/>
    <property type="evidence" value="ECO:0007669"/>
    <property type="project" value="UniProtKB-KW"/>
</dbReference>
<gene>
    <name evidence="15" type="primary">TYW3</name>
</gene>
<evidence type="ECO:0000256" key="6">
    <source>
        <dbReference type="ARBA" id="ARBA00022679"/>
    </source>
</evidence>
<evidence type="ECO:0000256" key="11">
    <source>
        <dbReference type="ARBA" id="ARBA00049202"/>
    </source>
</evidence>
<dbReference type="GO" id="GO:0008033">
    <property type="term" value="P:tRNA processing"/>
    <property type="evidence" value="ECO:0007669"/>
    <property type="project" value="UniProtKB-KW"/>
</dbReference>
<reference key="1">
    <citation type="submission" date="2019-01" db="UniProtKB">
        <authorList>
            <consortium name="RefSeq"/>
        </authorList>
    </citation>
    <scope>IDENTIFICATION</scope>
</reference>
<evidence type="ECO:0000313" key="15">
    <source>
        <dbReference type="RefSeq" id="XP_025873862.1"/>
    </source>
</evidence>
<dbReference type="KEGG" id="vvp:112934599"/>
<dbReference type="Pfam" id="PF02676">
    <property type="entry name" value="TYW3"/>
    <property type="match status" value="1"/>
</dbReference>
<evidence type="ECO:0000256" key="10">
    <source>
        <dbReference type="ARBA" id="ARBA00030554"/>
    </source>
</evidence>